<dbReference type="Pfam" id="PF07282">
    <property type="entry name" value="Cas12f1-like_TNB"/>
    <property type="match status" value="1"/>
</dbReference>
<evidence type="ECO:0000313" key="3">
    <source>
        <dbReference type="EMBL" id="AUE03219.1"/>
    </source>
</evidence>
<gene>
    <name evidence="3" type="ORF">BB215W447A_1203</name>
</gene>
<keyword evidence="1" id="KW-0238">DNA-binding</keyword>
<dbReference type="Proteomes" id="UP000232491">
    <property type="component" value="Chromosome"/>
</dbReference>
<dbReference type="EMBL" id="CP021558">
    <property type="protein sequence ID" value="AUE03219.1"/>
    <property type="molecule type" value="Genomic_DNA"/>
</dbReference>
<reference evidence="3 4" key="1">
    <citation type="submission" date="2017-05" db="EMBL/GenBank/DDBJ databases">
        <title>Comparative genomics and methylome analysis of the gut commensal Bifidobacterium breve.</title>
        <authorList>
            <person name="Bottacini F."/>
            <person name="Morrissey R."/>
            <person name="Roberts R.J."/>
            <person name="James K."/>
            <person name="van Breen J."/>
            <person name="Egan M."/>
            <person name="Lambert J."/>
            <person name="van Limpt K."/>
            <person name="Stanton C."/>
            <person name="Knol J."/>
            <person name="O' Connell Motherway M."/>
            <person name="van Sinderen D."/>
        </authorList>
    </citation>
    <scope>NUCLEOTIDE SEQUENCE [LARGE SCALE GENOMIC DNA]</scope>
    <source>
        <strain evidence="3 4">215W447a</strain>
    </source>
</reference>
<dbReference type="NCBIfam" id="NF040570">
    <property type="entry name" value="guided_TnpB"/>
    <property type="match status" value="1"/>
</dbReference>
<dbReference type="NCBIfam" id="TIGR01766">
    <property type="entry name" value="IS200/IS605 family accessory protein TnpB-like domain"/>
    <property type="match status" value="1"/>
</dbReference>
<dbReference type="PANTHER" id="PTHR30405:SF11">
    <property type="entry name" value="RNA-GUIDED DNA ENDONUCLEASE RV2885C-RELATED"/>
    <property type="match status" value="1"/>
</dbReference>
<evidence type="ECO:0000259" key="2">
    <source>
        <dbReference type="Pfam" id="PF07282"/>
    </source>
</evidence>
<dbReference type="InterPro" id="IPR010095">
    <property type="entry name" value="Cas12f1-like_TNB"/>
</dbReference>
<sequence>MVHSKSKTAQRREKASSLVQQRTIVLPLDLEPEQFDLLMQVAALYNRMWSSLISWCDSNRTVNRTRMQKDNYRRLRDQYPQLPSQFVCVGMRDAAGAMRSWNLNRPKRRWNMKARRKASTINYDLRLMSIRGNMLTLSTLQGEKRIHTLMPEIPLWFDTLYPERKLNAAKLMLDPKNHTARIALIYRLPDTFTEQAELDVLGVDLGQHSLTMDSRGGESKANDIWGVKRKYAHNRKTLQEKGTRSAHRRLKAMKGREERFIRDVNHRVSKQLASTPDIGYIAFEDLTYIRRQARKGTKTGKRRRNMLNQWSFSQLQEFTAYKATRNDIRILMVDPSYTSQRCNRCGYVDQRNRNHARFDCKRCGWSDNADHNAALNIRDRAIKSLHEEQAKTHIPG</sequence>
<dbReference type="GO" id="GO:0003677">
    <property type="term" value="F:DNA binding"/>
    <property type="evidence" value="ECO:0007669"/>
    <property type="project" value="UniProtKB-KW"/>
</dbReference>
<evidence type="ECO:0000313" key="4">
    <source>
        <dbReference type="Proteomes" id="UP000232491"/>
    </source>
</evidence>
<accession>A0A2K9BHU9</accession>
<proteinExistence type="predicted"/>
<dbReference type="PANTHER" id="PTHR30405">
    <property type="entry name" value="TRANSPOSASE"/>
    <property type="match status" value="1"/>
</dbReference>
<dbReference type="RefSeq" id="WP_106641508.1">
    <property type="nucleotide sequence ID" value="NZ_CP021558.1"/>
</dbReference>
<protein>
    <submittedName>
        <fullName evidence="3">Putative transposase</fullName>
    </submittedName>
</protein>
<dbReference type="AlphaFoldDB" id="A0A2K9BHU9"/>
<dbReference type="InterPro" id="IPR051399">
    <property type="entry name" value="RNA-guided_DNA_endo/Transpos"/>
</dbReference>
<evidence type="ECO:0000256" key="1">
    <source>
        <dbReference type="ARBA" id="ARBA00023125"/>
    </source>
</evidence>
<name>A0A2K9BHU9_BIFBR</name>
<feature type="domain" description="Cas12f1-like TNB" evidence="2">
    <location>
        <begin position="312"/>
        <end position="377"/>
    </location>
</feature>
<organism evidence="3 4">
    <name type="scientific">Bifidobacterium breve</name>
    <dbReference type="NCBI Taxonomy" id="1685"/>
    <lineage>
        <taxon>Bacteria</taxon>
        <taxon>Bacillati</taxon>
        <taxon>Actinomycetota</taxon>
        <taxon>Actinomycetes</taxon>
        <taxon>Bifidobacteriales</taxon>
        <taxon>Bifidobacteriaceae</taxon>
        <taxon>Bifidobacterium</taxon>
    </lineage>
</organism>